<protein>
    <submittedName>
        <fullName evidence="1">Uncharacterized protein</fullName>
    </submittedName>
</protein>
<dbReference type="Proteomes" id="UP001249851">
    <property type="component" value="Unassembled WGS sequence"/>
</dbReference>
<dbReference type="EMBL" id="JARQWQ010000286">
    <property type="protein sequence ID" value="KAK2546775.1"/>
    <property type="molecule type" value="Genomic_DNA"/>
</dbReference>
<accession>A0AAD9PPZ5</accession>
<comment type="caution">
    <text evidence="1">The sequence shown here is derived from an EMBL/GenBank/DDBJ whole genome shotgun (WGS) entry which is preliminary data.</text>
</comment>
<reference evidence="1" key="1">
    <citation type="journal article" date="2023" name="G3 (Bethesda)">
        <title>Whole genome assembly and annotation of the endangered Caribbean coral Acropora cervicornis.</title>
        <authorList>
            <person name="Selwyn J.D."/>
            <person name="Vollmer S.V."/>
        </authorList>
    </citation>
    <scope>NUCLEOTIDE SEQUENCE</scope>
    <source>
        <strain evidence="1">K2</strain>
    </source>
</reference>
<reference evidence="1" key="2">
    <citation type="journal article" date="2023" name="Science">
        <title>Genomic signatures of disease resistance in endangered staghorn corals.</title>
        <authorList>
            <person name="Vollmer S.V."/>
            <person name="Selwyn J.D."/>
            <person name="Despard B.A."/>
            <person name="Roesel C.L."/>
        </authorList>
    </citation>
    <scope>NUCLEOTIDE SEQUENCE</scope>
    <source>
        <strain evidence="1">K2</strain>
    </source>
</reference>
<dbReference type="AlphaFoldDB" id="A0AAD9PPZ5"/>
<evidence type="ECO:0000313" key="1">
    <source>
        <dbReference type="EMBL" id="KAK2546775.1"/>
    </source>
</evidence>
<keyword evidence="2" id="KW-1185">Reference proteome</keyword>
<feature type="non-terminal residue" evidence="1">
    <location>
        <position position="1"/>
    </location>
</feature>
<gene>
    <name evidence="1" type="ORF">P5673_033584</name>
</gene>
<organism evidence="1 2">
    <name type="scientific">Acropora cervicornis</name>
    <name type="common">Staghorn coral</name>
    <dbReference type="NCBI Taxonomy" id="6130"/>
    <lineage>
        <taxon>Eukaryota</taxon>
        <taxon>Metazoa</taxon>
        <taxon>Cnidaria</taxon>
        <taxon>Anthozoa</taxon>
        <taxon>Hexacorallia</taxon>
        <taxon>Scleractinia</taxon>
        <taxon>Astrocoeniina</taxon>
        <taxon>Acroporidae</taxon>
        <taxon>Acropora</taxon>
    </lineage>
</organism>
<proteinExistence type="predicted"/>
<sequence>GKFDNAVEILKPARYKVVTIGGSNAQEFIDREKSKEEQCADDGQINGPSFSIACRVAFYCVFLRKKSN</sequence>
<name>A0AAD9PPZ5_ACRCE</name>
<evidence type="ECO:0000313" key="2">
    <source>
        <dbReference type="Proteomes" id="UP001249851"/>
    </source>
</evidence>